<dbReference type="Gene3D" id="3.30.300.210">
    <property type="entry name" value="Nutrient germinant receptor protein C, domain 3"/>
    <property type="match status" value="1"/>
</dbReference>
<gene>
    <name evidence="10" type="ORF">Q5741_06460</name>
</gene>
<comment type="caution">
    <text evidence="10">The sequence shown here is derived from an EMBL/GenBank/DDBJ whole genome shotgun (WGS) entry which is preliminary data.</text>
</comment>
<evidence type="ECO:0000256" key="5">
    <source>
        <dbReference type="ARBA" id="ARBA00023136"/>
    </source>
</evidence>
<dbReference type="NCBIfam" id="TIGR02887">
    <property type="entry name" value="spore_ger_x_C"/>
    <property type="match status" value="1"/>
</dbReference>
<keyword evidence="4" id="KW-0732">Signal</keyword>
<protein>
    <submittedName>
        <fullName evidence="10">Ger(X)C family spore germination protein</fullName>
    </submittedName>
</protein>
<dbReference type="Proteomes" id="UP001240171">
    <property type="component" value="Unassembled WGS sequence"/>
</dbReference>
<dbReference type="RefSeq" id="WP_305023238.1">
    <property type="nucleotide sequence ID" value="NZ_JAUQTB010000002.1"/>
</dbReference>
<evidence type="ECO:0000256" key="2">
    <source>
        <dbReference type="ARBA" id="ARBA00007886"/>
    </source>
</evidence>
<comment type="similarity">
    <text evidence="2">Belongs to the GerABKC lipoprotein family.</text>
</comment>
<dbReference type="Pfam" id="PF05504">
    <property type="entry name" value="Spore_GerAC"/>
    <property type="match status" value="1"/>
</dbReference>
<dbReference type="Pfam" id="PF25198">
    <property type="entry name" value="Spore_GerAC_N"/>
    <property type="match status" value="1"/>
</dbReference>
<evidence type="ECO:0000313" key="11">
    <source>
        <dbReference type="Proteomes" id="UP001240171"/>
    </source>
</evidence>
<feature type="domain" description="Spore germination protein N-terminal" evidence="9">
    <location>
        <begin position="17"/>
        <end position="188"/>
    </location>
</feature>
<keyword evidence="5" id="KW-0472">Membrane</keyword>
<evidence type="ECO:0000256" key="4">
    <source>
        <dbReference type="ARBA" id="ARBA00022729"/>
    </source>
</evidence>
<keyword evidence="3" id="KW-0309">Germination</keyword>
<evidence type="ECO:0000256" key="1">
    <source>
        <dbReference type="ARBA" id="ARBA00004635"/>
    </source>
</evidence>
<evidence type="ECO:0000256" key="6">
    <source>
        <dbReference type="ARBA" id="ARBA00023139"/>
    </source>
</evidence>
<comment type="subcellular location">
    <subcellularLocation>
        <location evidence="1">Membrane</location>
        <topology evidence="1">Lipid-anchor</topology>
    </subcellularLocation>
</comment>
<dbReference type="InterPro" id="IPR008844">
    <property type="entry name" value="Spore_GerAC-like"/>
</dbReference>
<evidence type="ECO:0000313" key="10">
    <source>
        <dbReference type="EMBL" id="MDO7906060.1"/>
    </source>
</evidence>
<reference evidence="10 11" key="1">
    <citation type="submission" date="2023-07" db="EMBL/GenBank/DDBJ databases">
        <title>Paenibacillus sp. JX-17 nov. isolated from soil.</title>
        <authorList>
            <person name="Wan Y."/>
            <person name="Liu B."/>
        </authorList>
    </citation>
    <scope>NUCLEOTIDE SEQUENCE [LARGE SCALE GENOMIC DNA]</scope>
    <source>
        <strain evidence="10 11">JX-17</strain>
    </source>
</reference>
<proteinExistence type="inferred from homology"/>
<feature type="domain" description="Spore germination GerAC-like C-terminal" evidence="8">
    <location>
        <begin position="200"/>
        <end position="359"/>
    </location>
</feature>
<keyword evidence="7" id="KW-0449">Lipoprotein</keyword>
<dbReference type="InterPro" id="IPR046953">
    <property type="entry name" value="Spore_GerAC-like_C"/>
</dbReference>
<dbReference type="PANTHER" id="PTHR35789:SF1">
    <property type="entry name" value="SPORE GERMINATION PROTEIN B3"/>
    <property type="match status" value="1"/>
</dbReference>
<accession>A0ABT9C9X3</accession>
<evidence type="ECO:0000256" key="3">
    <source>
        <dbReference type="ARBA" id="ARBA00022544"/>
    </source>
</evidence>
<evidence type="ECO:0000256" key="7">
    <source>
        <dbReference type="ARBA" id="ARBA00023288"/>
    </source>
</evidence>
<dbReference type="InterPro" id="IPR057336">
    <property type="entry name" value="GerAC_N"/>
</dbReference>
<keyword evidence="11" id="KW-1185">Reference proteome</keyword>
<sequence>MLTIIALVIPLSGCKFKDLDLRLFVVAMGVDKVEGSPTRVSVTVKAAVPLGDPKQAEEKILILTEESDTIGEAIRIMKSRTDKELDFGHCKVMLYGESYARQGILQTSDWMLRRRDIQLLIYNAVARPTAKEVLKVQPVTERLPGNSLLLALSMDGTESPYIVPPMFSYRLERTLMERGSDPIMSIVEARGKDQLEIDKSYLFNKERAVEELNPSETRIYNLLNNKNLKTSLEAKVNGTNFSYMIERSQASYNLKRSKDEASSLNYHLKIRGVMEENEEGAVVTEQELHKVSQAAGEQLDEQVEKVLNKIHKSKTDPLCWGLRYTAHHWNNETEWQQWQEIEKTLTFKVHSDVRIKYTGMIR</sequence>
<evidence type="ECO:0000259" key="9">
    <source>
        <dbReference type="Pfam" id="PF25198"/>
    </source>
</evidence>
<keyword evidence="6" id="KW-0564">Palmitate</keyword>
<dbReference type="EMBL" id="JAUQTB010000002">
    <property type="protein sequence ID" value="MDO7906060.1"/>
    <property type="molecule type" value="Genomic_DNA"/>
</dbReference>
<dbReference type="PANTHER" id="PTHR35789">
    <property type="entry name" value="SPORE GERMINATION PROTEIN B3"/>
    <property type="match status" value="1"/>
</dbReference>
<organism evidence="10 11">
    <name type="scientific">Paenibacillus lacisoli</name>
    <dbReference type="NCBI Taxonomy" id="3064525"/>
    <lineage>
        <taxon>Bacteria</taxon>
        <taxon>Bacillati</taxon>
        <taxon>Bacillota</taxon>
        <taxon>Bacilli</taxon>
        <taxon>Bacillales</taxon>
        <taxon>Paenibacillaceae</taxon>
        <taxon>Paenibacillus</taxon>
    </lineage>
</organism>
<evidence type="ECO:0000259" key="8">
    <source>
        <dbReference type="Pfam" id="PF05504"/>
    </source>
</evidence>
<name>A0ABT9C9X3_9BACL</name>
<dbReference type="InterPro" id="IPR038501">
    <property type="entry name" value="Spore_GerAC_C_sf"/>
</dbReference>